<dbReference type="InterPro" id="IPR011006">
    <property type="entry name" value="CheY-like_superfamily"/>
</dbReference>
<protein>
    <submittedName>
        <fullName evidence="3">DNA-binding response regulator</fullName>
    </submittedName>
</protein>
<evidence type="ECO:0000313" key="4">
    <source>
        <dbReference type="Proteomes" id="UP000287394"/>
    </source>
</evidence>
<dbReference type="EMBL" id="AP025739">
    <property type="protein sequence ID" value="BDI32118.1"/>
    <property type="molecule type" value="Genomic_DNA"/>
</dbReference>
<evidence type="ECO:0000313" key="3">
    <source>
        <dbReference type="EMBL" id="BDI32118.1"/>
    </source>
</evidence>
<dbReference type="CDD" id="cd17535">
    <property type="entry name" value="REC_NarL-like"/>
    <property type="match status" value="1"/>
</dbReference>
<dbReference type="InterPro" id="IPR058245">
    <property type="entry name" value="NreC/VraR/RcsB-like_REC"/>
</dbReference>
<proteinExistence type="predicted"/>
<dbReference type="PANTHER" id="PTHR43214">
    <property type="entry name" value="TWO-COMPONENT RESPONSE REGULATOR"/>
    <property type="match status" value="1"/>
</dbReference>
<keyword evidence="1" id="KW-0597">Phosphoprotein</keyword>
<dbReference type="GO" id="GO:0003677">
    <property type="term" value="F:DNA binding"/>
    <property type="evidence" value="ECO:0007669"/>
    <property type="project" value="UniProtKB-KW"/>
</dbReference>
<dbReference type="InterPro" id="IPR016032">
    <property type="entry name" value="Sig_transdc_resp-reg_C-effctor"/>
</dbReference>
<dbReference type="Proteomes" id="UP000287394">
    <property type="component" value="Chromosome"/>
</dbReference>
<sequence>MRWTNAMNNAPTLKPPSAPMVDVMLVDDHAIWRGGVRSMLEGSEFRVVSEAASGREALEAACRTRPRLILLDIRMAGGDGLDALQSLKRDLPSAAVIMLTTYDNPTYMARAVAGGAAGYLLKGVDLADLLCALRAVTKGEMLLLPEDLTRALRDLRPDSAGAEDLIEPLTKREEEVLRLVATGLPNRQIGTILFIAESTVKSHVEHIIGKLGVSDRVQAAVWAARHGVMETP</sequence>
<dbReference type="SUPFAM" id="SSF52172">
    <property type="entry name" value="CheY-like"/>
    <property type="match status" value="1"/>
</dbReference>
<dbReference type="SMART" id="SM00421">
    <property type="entry name" value="HTH_LUXR"/>
    <property type="match status" value="1"/>
</dbReference>
<dbReference type="PROSITE" id="PS50110">
    <property type="entry name" value="RESPONSE_REGULATORY"/>
    <property type="match status" value="1"/>
</dbReference>
<dbReference type="InterPro" id="IPR001789">
    <property type="entry name" value="Sig_transdc_resp-reg_receiver"/>
</dbReference>
<dbReference type="Gene3D" id="3.40.50.2300">
    <property type="match status" value="1"/>
</dbReference>
<dbReference type="AlphaFoldDB" id="A0A402CXZ5"/>
<evidence type="ECO:0000256" key="2">
    <source>
        <dbReference type="ARBA" id="ARBA00023125"/>
    </source>
</evidence>
<dbReference type="PROSITE" id="PS50043">
    <property type="entry name" value="HTH_LUXR_2"/>
    <property type="match status" value="1"/>
</dbReference>
<dbReference type="InterPro" id="IPR000792">
    <property type="entry name" value="Tscrpt_reg_LuxR_C"/>
</dbReference>
<dbReference type="PRINTS" id="PR00038">
    <property type="entry name" value="HTHLUXR"/>
</dbReference>
<dbReference type="GO" id="GO:0000160">
    <property type="term" value="P:phosphorelay signal transduction system"/>
    <property type="evidence" value="ECO:0007669"/>
    <property type="project" value="InterPro"/>
</dbReference>
<evidence type="ECO:0000256" key="1">
    <source>
        <dbReference type="ARBA" id="ARBA00022553"/>
    </source>
</evidence>
<keyword evidence="4" id="KW-1185">Reference proteome</keyword>
<dbReference type="Pfam" id="PF00072">
    <property type="entry name" value="Response_reg"/>
    <property type="match status" value="1"/>
</dbReference>
<accession>A0A402CXZ5</accession>
<dbReference type="SUPFAM" id="SSF46894">
    <property type="entry name" value="C-terminal effector domain of the bipartite response regulators"/>
    <property type="match status" value="1"/>
</dbReference>
<dbReference type="GO" id="GO:0006355">
    <property type="term" value="P:regulation of DNA-templated transcription"/>
    <property type="evidence" value="ECO:0007669"/>
    <property type="project" value="InterPro"/>
</dbReference>
<dbReference type="CDD" id="cd06170">
    <property type="entry name" value="LuxR_C_like"/>
    <property type="match status" value="1"/>
</dbReference>
<dbReference type="RefSeq" id="WP_165864301.1">
    <property type="nucleotide sequence ID" value="NZ_AP025739.1"/>
</dbReference>
<dbReference type="InterPro" id="IPR039420">
    <property type="entry name" value="WalR-like"/>
</dbReference>
<dbReference type="PROSITE" id="PS00622">
    <property type="entry name" value="HTH_LUXR_1"/>
    <property type="match status" value="1"/>
</dbReference>
<dbReference type="KEGG" id="ccot:CCAX7_41690"/>
<reference evidence="3 4" key="1">
    <citation type="journal article" date="2019" name="Int. J. Syst. Evol. Microbiol.">
        <title>Capsulimonas corticalis gen. nov., sp. nov., an aerobic capsulated bacterium, of a novel bacterial order, Capsulimonadales ord. nov., of the class Armatimonadia of the phylum Armatimonadetes.</title>
        <authorList>
            <person name="Li J."/>
            <person name="Kudo C."/>
            <person name="Tonouchi A."/>
        </authorList>
    </citation>
    <scope>NUCLEOTIDE SEQUENCE [LARGE SCALE GENOMIC DNA]</scope>
    <source>
        <strain evidence="3 4">AX-7</strain>
    </source>
</reference>
<gene>
    <name evidence="3" type="ORF">CCAX7_41690</name>
</gene>
<dbReference type="SMART" id="SM00448">
    <property type="entry name" value="REC"/>
    <property type="match status" value="1"/>
</dbReference>
<name>A0A402CXZ5_9BACT</name>
<keyword evidence="2 3" id="KW-0238">DNA-binding</keyword>
<organism evidence="3 4">
    <name type="scientific">Capsulimonas corticalis</name>
    <dbReference type="NCBI Taxonomy" id="2219043"/>
    <lineage>
        <taxon>Bacteria</taxon>
        <taxon>Bacillati</taxon>
        <taxon>Armatimonadota</taxon>
        <taxon>Armatimonadia</taxon>
        <taxon>Capsulimonadales</taxon>
        <taxon>Capsulimonadaceae</taxon>
        <taxon>Capsulimonas</taxon>
    </lineage>
</organism>
<dbReference type="Pfam" id="PF00196">
    <property type="entry name" value="GerE"/>
    <property type="match status" value="1"/>
</dbReference>